<reference evidence="2" key="2">
    <citation type="submission" date="2015-01" db="EMBL/GenBank/DDBJ databases">
        <title>Evolutionary Origins and Diversification of the Mycorrhizal Mutualists.</title>
        <authorList>
            <consortium name="DOE Joint Genome Institute"/>
            <consortium name="Mycorrhizal Genomics Consortium"/>
            <person name="Kohler A."/>
            <person name="Kuo A."/>
            <person name="Nagy L.G."/>
            <person name="Floudas D."/>
            <person name="Copeland A."/>
            <person name="Barry K.W."/>
            <person name="Cichocki N."/>
            <person name="Veneault-Fourrey C."/>
            <person name="LaButti K."/>
            <person name="Lindquist E.A."/>
            <person name="Lipzen A."/>
            <person name="Lundell T."/>
            <person name="Morin E."/>
            <person name="Murat C."/>
            <person name="Riley R."/>
            <person name="Ohm R."/>
            <person name="Sun H."/>
            <person name="Tunlid A."/>
            <person name="Henrissat B."/>
            <person name="Grigoriev I.V."/>
            <person name="Hibbett D.S."/>
            <person name="Martin F."/>
        </authorList>
    </citation>
    <scope>NUCLEOTIDE SEQUENCE [LARGE SCALE GENOMIC DNA]</scope>
    <source>
        <strain evidence="2">LaAM-08-1</strain>
    </source>
</reference>
<gene>
    <name evidence="1" type="ORF">K443DRAFT_687282</name>
</gene>
<name>A0A0C9WPH5_9AGAR</name>
<feature type="non-terminal residue" evidence="1">
    <location>
        <position position="51"/>
    </location>
</feature>
<dbReference type="EMBL" id="KN839743">
    <property type="protein sequence ID" value="KIJ89433.1"/>
    <property type="molecule type" value="Genomic_DNA"/>
</dbReference>
<keyword evidence="2" id="KW-1185">Reference proteome</keyword>
<evidence type="ECO:0000313" key="1">
    <source>
        <dbReference type="EMBL" id="KIJ89433.1"/>
    </source>
</evidence>
<dbReference type="AlphaFoldDB" id="A0A0C9WPH5"/>
<accession>A0A0C9WPH5</accession>
<organism evidence="1 2">
    <name type="scientific">Laccaria amethystina LaAM-08-1</name>
    <dbReference type="NCBI Taxonomy" id="1095629"/>
    <lineage>
        <taxon>Eukaryota</taxon>
        <taxon>Fungi</taxon>
        <taxon>Dikarya</taxon>
        <taxon>Basidiomycota</taxon>
        <taxon>Agaricomycotina</taxon>
        <taxon>Agaricomycetes</taxon>
        <taxon>Agaricomycetidae</taxon>
        <taxon>Agaricales</taxon>
        <taxon>Agaricineae</taxon>
        <taxon>Hydnangiaceae</taxon>
        <taxon>Laccaria</taxon>
    </lineage>
</organism>
<evidence type="ECO:0000313" key="2">
    <source>
        <dbReference type="Proteomes" id="UP000054477"/>
    </source>
</evidence>
<proteinExistence type="predicted"/>
<dbReference type="Proteomes" id="UP000054477">
    <property type="component" value="Unassembled WGS sequence"/>
</dbReference>
<dbReference type="HOGENOM" id="CLU_188560_0_0_1"/>
<reference evidence="1 2" key="1">
    <citation type="submission" date="2014-04" db="EMBL/GenBank/DDBJ databases">
        <authorList>
            <consortium name="DOE Joint Genome Institute"/>
            <person name="Kuo A."/>
            <person name="Kohler A."/>
            <person name="Nagy L.G."/>
            <person name="Floudas D."/>
            <person name="Copeland A."/>
            <person name="Barry K.W."/>
            <person name="Cichocki N."/>
            <person name="Veneault-Fourrey C."/>
            <person name="LaButti K."/>
            <person name="Lindquist E.A."/>
            <person name="Lipzen A."/>
            <person name="Lundell T."/>
            <person name="Morin E."/>
            <person name="Murat C."/>
            <person name="Sun H."/>
            <person name="Tunlid A."/>
            <person name="Henrissat B."/>
            <person name="Grigoriev I.V."/>
            <person name="Hibbett D.S."/>
            <person name="Martin F."/>
            <person name="Nordberg H.P."/>
            <person name="Cantor M.N."/>
            <person name="Hua S.X."/>
        </authorList>
    </citation>
    <scope>NUCLEOTIDE SEQUENCE [LARGE SCALE GENOMIC DNA]</scope>
    <source>
        <strain evidence="1 2">LaAM-08-1</strain>
    </source>
</reference>
<protein>
    <submittedName>
        <fullName evidence="1">Uncharacterized protein</fullName>
    </submittedName>
</protein>
<sequence>MEPSPFFGLSPCCALALRELKTLISRGRRILNFTSDILLSGGPGFTYRITA</sequence>